<organism evidence="2 3">
    <name type="scientific">Protopolystoma xenopodis</name>
    <dbReference type="NCBI Taxonomy" id="117903"/>
    <lineage>
        <taxon>Eukaryota</taxon>
        <taxon>Metazoa</taxon>
        <taxon>Spiralia</taxon>
        <taxon>Lophotrochozoa</taxon>
        <taxon>Platyhelminthes</taxon>
        <taxon>Monogenea</taxon>
        <taxon>Polyopisthocotylea</taxon>
        <taxon>Polystomatidea</taxon>
        <taxon>Polystomatidae</taxon>
        <taxon>Protopolystoma</taxon>
    </lineage>
</organism>
<keyword evidence="3" id="KW-1185">Reference proteome</keyword>
<dbReference type="AlphaFoldDB" id="A0A3S5CRE6"/>
<keyword evidence="1" id="KW-1133">Transmembrane helix</keyword>
<gene>
    <name evidence="2" type="ORF">PXEA_LOCUS35471</name>
</gene>
<sequence>MHIAWRVLTSFSGELGISVEGIQRSISYIFLMGKLGVASTVALVSLALCLHRGTIMLTSGCTVPTKIDPGAEDICQKDAYKLVLEPVQSCT</sequence>
<proteinExistence type="predicted"/>
<comment type="caution">
    <text evidence="2">The sequence shown here is derived from an EMBL/GenBank/DDBJ whole genome shotgun (WGS) entry which is preliminary data.</text>
</comment>
<protein>
    <submittedName>
        <fullName evidence="2">Uncharacterized protein</fullName>
    </submittedName>
</protein>
<accession>A0A3S5CRE6</accession>
<reference evidence="2" key="1">
    <citation type="submission" date="2018-11" db="EMBL/GenBank/DDBJ databases">
        <authorList>
            <consortium name="Pathogen Informatics"/>
        </authorList>
    </citation>
    <scope>NUCLEOTIDE SEQUENCE</scope>
</reference>
<dbReference type="EMBL" id="CAAALY010272249">
    <property type="protein sequence ID" value="VEL42031.1"/>
    <property type="molecule type" value="Genomic_DNA"/>
</dbReference>
<feature type="transmembrane region" description="Helical" evidence="1">
    <location>
        <begin position="28"/>
        <end position="50"/>
    </location>
</feature>
<keyword evidence="1" id="KW-0472">Membrane</keyword>
<keyword evidence="1" id="KW-0812">Transmembrane</keyword>
<evidence type="ECO:0000313" key="3">
    <source>
        <dbReference type="Proteomes" id="UP000784294"/>
    </source>
</evidence>
<dbReference type="Proteomes" id="UP000784294">
    <property type="component" value="Unassembled WGS sequence"/>
</dbReference>
<evidence type="ECO:0000256" key="1">
    <source>
        <dbReference type="SAM" id="Phobius"/>
    </source>
</evidence>
<name>A0A3S5CRE6_9PLAT</name>
<evidence type="ECO:0000313" key="2">
    <source>
        <dbReference type="EMBL" id="VEL42031.1"/>
    </source>
</evidence>